<dbReference type="RefSeq" id="WP_166442767.1">
    <property type="nucleotide sequence ID" value="NZ_VAUV01000007.1"/>
</dbReference>
<dbReference type="EMBL" id="VAUV01000007">
    <property type="protein sequence ID" value="TLD70710.1"/>
    <property type="molecule type" value="Genomic_DNA"/>
</dbReference>
<dbReference type="AlphaFoldDB" id="A0A5R8KEJ5"/>
<evidence type="ECO:0000313" key="2">
    <source>
        <dbReference type="Proteomes" id="UP000306196"/>
    </source>
</evidence>
<organism evidence="1 2">
    <name type="scientific">Phragmitibacter flavus</name>
    <dbReference type="NCBI Taxonomy" id="2576071"/>
    <lineage>
        <taxon>Bacteria</taxon>
        <taxon>Pseudomonadati</taxon>
        <taxon>Verrucomicrobiota</taxon>
        <taxon>Verrucomicrobiia</taxon>
        <taxon>Verrucomicrobiales</taxon>
        <taxon>Verrucomicrobiaceae</taxon>
        <taxon>Phragmitibacter</taxon>
    </lineage>
</organism>
<protein>
    <submittedName>
        <fullName evidence="1">Uncharacterized protein</fullName>
    </submittedName>
</protein>
<dbReference type="Proteomes" id="UP000306196">
    <property type="component" value="Unassembled WGS sequence"/>
</dbReference>
<sequence>MKVSNKCHFIRDHFKQIKEKSRASGWVTGRQVGTYFLKVFYDYLKAQKASREMFKICKEWLVQWPSRATKEA</sequence>
<comment type="caution">
    <text evidence="1">The sequence shown here is derived from an EMBL/GenBank/DDBJ whole genome shotgun (WGS) entry which is preliminary data.</text>
</comment>
<keyword evidence="2" id="KW-1185">Reference proteome</keyword>
<accession>A0A5R8KEJ5</accession>
<proteinExistence type="predicted"/>
<evidence type="ECO:0000313" key="1">
    <source>
        <dbReference type="EMBL" id="TLD70710.1"/>
    </source>
</evidence>
<reference evidence="1 2" key="1">
    <citation type="submission" date="2019-05" db="EMBL/GenBank/DDBJ databases">
        <title>Verrucobacter flavum gen. nov., sp. nov. a new member of the family Verrucomicrobiaceae.</title>
        <authorList>
            <person name="Szuroczki S."/>
            <person name="Abbaszade G."/>
            <person name="Szabo A."/>
            <person name="Felfoldi T."/>
            <person name="Schumann P."/>
            <person name="Boka K."/>
            <person name="Keki Z."/>
            <person name="Toumi M."/>
            <person name="Toth E."/>
        </authorList>
    </citation>
    <scope>NUCLEOTIDE SEQUENCE [LARGE SCALE GENOMIC DNA]</scope>
    <source>
        <strain evidence="1 2">MG-N-17</strain>
    </source>
</reference>
<gene>
    <name evidence="1" type="ORF">FEM03_10385</name>
</gene>
<name>A0A5R8KEJ5_9BACT</name>